<dbReference type="PANTHER" id="PTHR40465:SF1">
    <property type="entry name" value="DUF6534 DOMAIN-CONTAINING PROTEIN"/>
    <property type="match status" value="1"/>
</dbReference>
<keyword evidence="4" id="KW-1185">Reference proteome</keyword>
<dbReference type="EMBL" id="JARIHO010000021">
    <property type="protein sequence ID" value="KAJ7346078.1"/>
    <property type="molecule type" value="Genomic_DNA"/>
</dbReference>
<gene>
    <name evidence="3" type="ORF">DFH08DRAFT_809918</name>
</gene>
<evidence type="ECO:0000256" key="1">
    <source>
        <dbReference type="SAM" id="Phobius"/>
    </source>
</evidence>
<organism evidence="3 4">
    <name type="scientific">Mycena albidolilacea</name>
    <dbReference type="NCBI Taxonomy" id="1033008"/>
    <lineage>
        <taxon>Eukaryota</taxon>
        <taxon>Fungi</taxon>
        <taxon>Dikarya</taxon>
        <taxon>Basidiomycota</taxon>
        <taxon>Agaricomycotina</taxon>
        <taxon>Agaricomycetes</taxon>
        <taxon>Agaricomycetidae</taxon>
        <taxon>Agaricales</taxon>
        <taxon>Marasmiineae</taxon>
        <taxon>Mycenaceae</taxon>
        <taxon>Mycena</taxon>
    </lineage>
</organism>
<proteinExistence type="predicted"/>
<keyword evidence="1" id="KW-1133">Transmembrane helix</keyword>
<feature type="transmembrane region" description="Helical" evidence="1">
    <location>
        <begin position="7"/>
        <end position="30"/>
    </location>
</feature>
<keyword evidence="1" id="KW-0812">Transmembrane</keyword>
<dbReference type="AlphaFoldDB" id="A0AAD7EQ97"/>
<feature type="transmembrane region" description="Helical" evidence="1">
    <location>
        <begin position="36"/>
        <end position="53"/>
    </location>
</feature>
<feature type="domain" description="DUF6534" evidence="2">
    <location>
        <begin position="144"/>
        <end position="230"/>
    </location>
</feature>
<evidence type="ECO:0000259" key="2">
    <source>
        <dbReference type="Pfam" id="PF20152"/>
    </source>
</evidence>
<dbReference type="PANTHER" id="PTHR40465">
    <property type="entry name" value="CHROMOSOME 1, WHOLE GENOME SHOTGUN SEQUENCE"/>
    <property type="match status" value="1"/>
</dbReference>
<comment type="caution">
    <text evidence="3">The sequence shown here is derived from an EMBL/GenBank/DDBJ whole genome shotgun (WGS) entry which is preliminary data.</text>
</comment>
<accession>A0AAD7EQ97</accession>
<feature type="transmembrane region" description="Helical" evidence="1">
    <location>
        <begin position="138"/>
        <end position="158"/>
    </location>
</feature>
<feature type="transmembrane region" description="Helical" evidence="1">
    <location>
        <begin position="205"/>
        <end position="228"/>
    </location>
</feature>
<name>A0AAD7EQ97_9AGAR</name>
<dbReference type="Pfam" id="PF20152">
    <property type="entry name" value="DUF6534"/>
    <property type="match status" value="1"/>
</dbReference>
<feature type="transmembrane region" description="Helical" evidence="1">
    <location>
        <begin position="65"/>
        <end position="85"/>
    </location>
</feature>
<evidence type="ECO:0000313" key="3">
    <source>
        <dbReference type="EMBL" id="KAJ7346078.1"/>
    </source>
</evidence>
<reference evidence="3" key="1">
    <citation type="submission" date="2023-03" db="EMBL/GenBank/DDBJ databases">
        <title>Massive genome expansion in bonnet fungi (Mycena s.s.) driven by repeated elements and novel gene families across ecological guilds.</title>
        <authorList>
            <consortium name="Lawrence Berkeley National Laboratory"/>
            <person name="Harder C.B."/>
            <person name="Miyauchi S."/>
            <person name="Viragh M."/>
            <person name="Kuo A."/>
            <person name="Thoen E."/>
            <person name="Andreopoulos B."/>
            <person name="Lu D."/>
            <person name="Skrede I."/>
            <person name="Drula E."/>
            <person name="Henrissat B."/>
            <person name="Morin E."/>
            <person name="Kohler A."/>
            <person name="Barry K."/>
            <person name="LaButti K."/>
            <person name="Morin E."/>
            <person name="Salamov A."/>
            <person name="Lipzen A."/>
            <person name="Mereny Z."/>
            <person name="Hegedus B."/>
            <person name="Baldrian P."/>
            <person name="Stursova M."/>
            <person name="Weitz H."/>
            <person name="Taylor A."/>
            <person name="Grigoriev I.V."/>
            <person name="Nagy L.G."/>
            <person name="Martin F."/>
            <person name="Kauserud H."/>
        </authorList>
    </citation>
    <scope>NUCLEOTIDE SEQUENCE</scope>
    <source>
        <strain evidence="3">CBHHK002</strain>
    </source>
</reference>
<sequence length="304" mass="34313">MSSPQDIHLTLGPLIAGTFSAVGYALHLVADPGAENLSLSTIVGFQTFLYFQIYGPKDEMRYKLLVAGVWLVDASHTVFICLTTWDYAIPHFGDKEHLAVISDLCFQYVHFTIAFKLKRPRDRASHPSSSAIRRVVRALSFVSSAVADIVISAARYYYLRELKQGYIQTREVVDTVVVFTINDGLLTSVIAITMMGCVLAMHTNFVWIGLFFNLAPLFSNSILATLNLRNWYRHMHRPMGISLTRNTAPKSRFAPMSPRTEITPNHSEIADIDIQVNKEIEYHVEMMDKSAMDRRIPEPVDLKA</sequence>
<protein>
    <recommendedName>
        <fullName evidence="2">DUF6534 domain-containing protein</fullName>
    </recommendedName>
</protein>
<evidence type="ECO:0000313" key="4">
    <source>
        <dbReference type="Proteomes" id="UP001218218"/>
    </source>
</evidence>
<dbReference type="Proteomes" id="UP001218218">
    <property type="component" value="Unassembled WGS sequence"/>
</dbReference>
<keyword evidence="1" id="KW-0472">Membrane</keyword>
<dbReference type="InterPro" id="IPR045339">
    <property type="entry name" value="DUF6534"/>
</dbReference>